<dbReference type="Gene3D" id="3.30.70.100">
    <property type="match status" value="1"/>
</dbReference>
<keyword evidence="1" id="KW-0503">Monooxygenase</keyword>
<accession>A0ABS5EWL0</accession>
<dbReference type="InterPro" id="IPR011008">
    <property type="entry name" value="Dimeric_a/b-barrel"/>
</dbReference>
<proteinExistence type="predicted"/>
<comment type="caution">
    <text evidence="1">The sequence shown here is derived from an EMBL/GenBank/DDBJ whole genome shotgun (WGS) entry which is preliminary data.</text>
</comment>
<organism evidence="1 2">
    <name type="scientific">Plastoroseomonas hellenica</name>
    <dbReference type="NCBI Taxonomy" id="2687306"/>
    <lineage>
        <taxon>Bacteria</taxon>
        <taxon>Pseudomonadati</taxon>
        <taxon>Pseudomonadota</taxon>
        <taxon>Alphaproteobacteria</taxon>
        <taxon>Acetobacterales</taxon>
        <taxon>Acetobacteraceae</taxon>
        <taxon>Plastoroseomonas</taxon>
    </lineage>
</organism>
<reference evidence="2" key="1">
    <citation type="journal article" date="2021" name="Syst. Appl. Microbiol.">
        <title>Roseomonas hellenica sp. nov., isolated from roots of wild-growing Alkanna tinctoria.</title>
        <authorList>
            <person name="Rat A."/>
            <person name="Naranjo H.D."/>
            <person name="Lebbe L."/>
            <person name="Cnockaert M."/>
            <person name="Krigas N."/>
            <person name="Grigoriadou K."/>
            <person name="Maloupa E."/>
            <person name="Willems A."/>
        </authorList>
    </citation>
    <scope>NUCLEOTIDE SEQUENCE [LARGE SCALE GENOMIC DNA]</scope>
    <source>
        <strain evidence="2">LMG 31523</strain>
    </source>
</reference>
<sequence length="100" mass="10446">MPSVALLVELKAKLGKEEEVAAFLERAGAVAAAEVGTLTWFAVRFDRTTFAIFDTFSDKGARHAHLGGQIAEALIASAADLLATPPEIRAADVLAAKLPG</sequence>
<dbReference type="SUPFAM" id="SSF54909">
    <property type="entry name" value="Dimeric alpha+beta barrel"/>
    <property type="match status" value="1"/>
</dbReference>
<evidence type="ECO:0000313" key="1">
    <source>
        <dbReference type="EMBL" id="MBR0664677.1"/>
    </source>
</evidence>
<keyword evidence="2" id="KW-1185">Reference proteome</keyword>
<gene>
    <name evidence="1" type="ORF">GXW71_09970</name>
</gene>
<dbReference type="GO" id="GO:0004497">
    <property type="term" value="F:monooxygenase activity"/>
    <property type="evidence" value="ECO:0007669"/>
    <property type="project" value="UniProtKB-KW"/>
</dbReference>
<name>A0ABS5EWL0_9PROT</name>
<dbReference type="Proteomes" id="UP001196870">
    <property type="component" value="Unassembled WGS sequence"/>
</dbReference>
<evidence type="ECO:0000313" key="2">
    <source>
        <dbReference type="Proteomes" id="UP001196870"/>
    </source>
</evidence>
<keyword evidence="1" id="KW-0560">Oxidoreductase</keyword>
<protein>
    <submittedName>
        <fullName evidence="1">Antibiotic biosynthesis monooxygenase</fullName>
    </submittedName>
</protein>
<dbReference type="EMBL" id="JAAGBB010000010">
    <property type="protein sequence ID" value="MBR0664677.1"/>
    <property type="molecule type" value="Genomic_DNA"/>
</dbReference>